<dbReference type="RefSeq" id="WP_185956723.1">
    <property type="nucleotide sequence ID" value="NZ_FXTE01000011.1"/>
</dbReference>
<dbReference type="AlphaFoldDB" id="A0A521EIJ9"/>
<organism evidence="2 3">
    <name type="scientific">Ruegeria faecimaris</name>
    <dbReference type="NCBI Taxonomy" id="686389"/>
    <lineage>
        <taxon>Bacteria</taxon>
        <taxon>Pseudomonadati</taxon>
        <taxon>Pseudomonadota</taxon>
        <taxon>Alphaproteobacteria</taxon>
        <taxon>Rhodobacterales</taxon>
        <taxon>Roseobacteraceae</taxon>
        <taxon>Ruegeria</taxon>
    </lineage>
</organism>
<gene>
    <name evidence="2" type="ORF">SAMN06265380_11177</name>
</gene>
<dbReference type="Proteomes" id="UP000319555">
    <property type="component" value="Unassembled WGS sequence"/>
</dbReference>
<keyword evidence="1" id="KW-0732">Signal</keyword>
<name>A0A521EIJ9_9RHOB</name>
<protein>
    <recommendedName>
        <fullName evidence="4">Lipoprotein</fullName>
    </recommendedName>
</protein>
<evidence type="ECO:0000313" key="3">
    <source>
        <dbReference type="Proteomes" id="UP000319555"/>
    </source>
</evidence>
<evidence type="ECO:0000313" key="2">
    <source>
        <dbReference type="EMBL" id="SMO83757.1"/>
    </source>
</evidence>
<proteinExistence type="predicted"/>
<accession>A0A521EIJ9</accession>
<reference evidence="2 3" key="1">
    <citation type="submission" date="2017-05" db="EMBL/GenBank/DDBJ databases">
        <authorList>
            <person name="Varghese N."/>
            <person name="Submissions S."/>
        </authorList>
    </citation>
    <scope>NUCLEOTIDE SEQUENCE [LARGE SCALE GENOMIC DNA]</scope>
    <source>
        <strain evidence="2 3">DSM 28009</strain>
    </source>
</reference>
<feature type="chain" id="PRO_5022169472" description="Lipoprotein" evidence="1">
    <location>
        <begin position="17"/>
        <end position="45"/>
    </location>
</feature>
<dbReference type="EMBL" id="FXTE01000011">
    <property type="protein sequence ID" value="SMO83757.1"/>
    <property type="molecule type" value="Genomic_DNA"/>
</dbReference>
<feature type="signal peptide" evidence="1">
    <location>
        <begin position="1"/>
        <end position="16"/>
    </location>
</feature>
<evidence type="ECO:0000256" key="1">
    <source>
        <dbReference type="SAM" id="SignalP"/>
    </source>
</evidence>
<sequence>MKSRLILALVVLAAVAACTNTYSGYRSKCACDFERMTLPENMELV</sequence>
<keyword evidence="3" id="KW-1185">Reference proteome</keyword>
<dbReference type="PROSITE" id="PS51257">
    <property type="entry name" value="PROKAR_LIPOPROTEIN"/>
    <property type="match status" value="1"/>
</dbReference>
<evidence type="ECO:0008006" key="4">
    <source>
        <dbReference type="Google" id="ProtNLM"/>
    </source>
</evidence>